<organism evidence="2 3">
    <name type="scientific">Jonquetella anthropi DSM 22815</name>
    <dbReference type="NCBI Taxonomy" id="885272"/>
    <lineage>
        <taxon>Bacteria</taxon>
        <taxon>Thermotogati</taxon>
        <taxon>Synergistota</taxon>
        <taxon>Synergistia</taxon>
        <taxon>Synergistales</taxon>
        <taxon>Dethiosulfovibrionaceae</taxon>
        <taxon>Jonquetella</taxon>
    </lineage>
</organism>
<evidence type="ECO:0000313" key="3">
    <source>
        <dbReference type="Proteomes" id="UP000003806"/>
    </source>
</evidence>
<proteinExistence type="predicted"/>
<dbReference type="NCBIfam" id="NF002486">
    <property type="entry name" value="PRK01752.1"/>
    <property type="match status" value="1"/>
</dbReference>
<reference evidence="2 3" key="1">
    <citation type="submission" date="2011-11" db="EMBL/GenBank/DDBJ databases">
        <title>The Noncontiguous Finished genome of Jonquetella anthropi DSM 22815.</title>
        <authorList>
            <consortium name="US DOE Joint Genome Institute (JGI-PGF)"/>
            <person name="Lucas S."/>
            <person name="Copeland A."/>
            <person name="Lapidus A."/>
            <person name="Glavina del Rio T."/>
            <person name="Dalin E."/>
            <person name="Tice H."/>
            <person name="Bruce D."/>
            <person name="Goodwin L."/>
            <person name="Pitluck S."/>
            <person name="Peters L."/>
            <person name="Mikhailova N."/>
            <person name="Held B."/>
            <person name="Kyrpides N."/>
            <person name="Mavromatis K."/>
            <person name="Ivanova N."/>
            <person name="Markowitz V."/>
            <person name="Cheng J.-F."/>
            <person name="Hugenholtz P."/>
            <person name="Woyke T."/>
            <person name="Wu D."/>
            <person name="Gronow S."/>
            <person name="Wellnitz S."/>
            <person name="Brambilla E."/>
            <person name="Klenk H.-P."/>
            <person name="Eisen J.A."/>
        </authorList>
    </citation>
    <scope>NUCLEOTIDE SEQUENCE [LARGE SCALE GENOMIC DNA]</scope>
    <source>
        <strain evidence="2 3">DSM 22815</strain>
    </source>
</reference>
<dbReference type="SUPFAM" id="SSF54427">
    <property type="entry name" value="NTF2-like"/>
    <property type="match status" value="1"/>
</dbReference>
<sequence length="162" mass="18042">MSECPCGSGRYYTACCGRFIDDGASPATAEELMRARYTAYATGNVEYVLNTHDPKTRESVSEEATKEWSQSAHWLGLKILHTDAGGPKDNRGTVEFVASFEIEGKKVDHHERASFLRHDGKWFFEDGDIVGETYVRDTPKVGRNDPCPCGSGKKYKFCCGRS</sequence>
<dbReference type="OrthoDB" id="5872at2"/>
<dbReference type="EMBL" id="CM001376">
    <property type="protein sequence ID" value="EHM13618.1"/>
    <property type="molecule type" value="Genomic_DNA"/>
</dbReference>
<evidence type="ECO:0000313" key="2">
    <source>
        <dbReference type="EMBL" id="EHM13618.1"/>
    </source>
</evidence>
<dbReference type="InterPro" id="IPR004027">
    <property type="entry name" value="SEC_C_motif"/>
</dbReference>
<dbReference type="Pfam" id="PF02810">
    <property type="entry name" value="SEC-C"/>
    <property type="match status" value="1"/>
</dbReference>
<name>H0UM42_9BACT</name>
<dbReference type="eggNOG" id="COG0653">
    <property type="taxonomic scope" value="Bacteria"/>
</dbReference>
<dbReference type="STRING" id="885272.JonanDRAFT_1252"/>
<dbReference type="HOGENOM" id="CLU_099590_0_0_0"/>
<protein>
    <recommendedName>
        <fullName evidence="1">YchJ-like middle NTF2-like domain-containing protein</fullName>
    </recommendedName>
</protein>
<dbReference type="eggNOG" id="COG3012">
    <property type="taxonomic scope" value="Bacteria"/>
</dbReference>
<dbReference type="NCBIfam" id="NF002449">
    <property type="entry name" value="PRK01617.1"/>
    <property type="match status" value="1"/>
</dbReference>
<dbReference type="SUPFAM" id="SSF103642">
    <property type="entry name" value="Sec-C motif"/>
    <property type="match status" value="1"/>
</dbReference>
<dbReference type="Proteomes" id="UP000003806">
    <property type="component" value="Chromosome"/>
</dbReference>
<dbReference type="Pfam" id="PF17775">
    <property type="entry name" value="YchJ_M-like"/>
    <property type="match status" value="1"/>
</dbReference>
<evidence type="ECO:0000259" key="1">
    <source>
        <dbReference type="Pfam" id="PF17775"/>
    </source>
</evidence>
<dbReference type="InterPro" id="IPR032710">
    <property type="entry name" value="NTF2-like_dom_sf"/>
</dbReference>
<dbReference type="InterPro" id="IPR048469">
    <property type="entry name" value="YchJ-like_M"/>
</dbReference>
<keyword evidence="3" id="KW-1185">Reference proteome</keyword>
<accession>H0UM42</accession>
<dbReference type="PANTHER" id="PTHR33747:SF1">
    <property type="entry name" value="ADENYLATE CYCLASE-ASSOCIATED CAP C-TERMINAL DOMAIN-CONTAINING PROTEIN"/>
    <property type="match status" value="1"/>
</dbReference>
<dbReference type="AlphaFoldDB" id="H0UM42"/>
<feature type="domain" description="YchJ-like middle NTF2-like" evidence="1">
    <location>
        <begin position="28"/>
        <end position="127"/>
    </location>
</feature>
<gene>
    <name evidence="2" type="ORF">JonanDRAFT_1252</name>
</gene>
<dbReference type="PANTHER" id="PTHR33747">
    <property type="entry name" value="UPF0225 PROTEIN SCO1677"/>
    <property type="match status" value="1"/>
</dbReference>
<dbReference type="RefSeq" id="WP_008521699.1">
    <property type="nucleotide sequence ID" value="NZ_CM001376.1"/>
</dbReference>
<dbReference type="Gene3D" id="3.10.450.50">
    <property type="match status" value="1"/>
</dbReference>